<evidence type="ECO:0000259" key="2">
    <source>
        <dbReference type="PROSITE" id="PS50110"/>
    </source>
</evidence>
<dbReference type="OrthoDB" id="1121174at2"/>
<keyword evidence="4" id="KW-1185">Reference proteome</keyword>
<gene>
    <name evidence="3" type="ORF">EOD41_17860</name>
</gene>
<feature type="domain" description="Response regulatory" evidence="2">
    <location>
        <begin position="6"/>
        <end position="133"/>
    </location>
</feature>
<dbReference type="EMBL" id="SACK01000009">
    <property type="protein sequence ID" value="RVT98237.1"/>
    <property type="molecule type" value="Genomic_DNA"/>
</dbReference>
<dbReference type="InterPro" id="IPR001789">
    <property type="entry name" value="Sig_transdc_resp-reg_receiver"/>
</dbReference>
<reference evidence="3 4" key="1">
    <citation type="submission" date="2019-01" db="EMBL/GenBank/DDBJ databases">
        <authorList>
            <person name="Chen W.-M."/>
        </authorList>
    </citation>
    <scope>NUCLEOTIDE SEQUENCE [LARGE SCALE GENOMIC DNA]</scope>
    <source>
        <strain evidence="3 4">YBJ-36</strain>
    </source>
</reference>
<dbReference type="RefSeq" id="WP_127707478.1">
    <property type="nucleotide sequence ID" value="NZ_SACK01000009.1"/>
</dbReference>
<dbReference type="InterPro" id="IPR011006">
    <property type="entry name" value="CheY-like_superfamily"/>
</dbReference>
<name>A0A3S2UMC2_9SPHI</name>
<dbReference type="SMART" id="SM00448">
    <property type="entry name" value="REC"/>
    <property type="match status" value="1"/>
</dbReference>
<dbReference type="Proteomes" id="UP000282759">
    <property type="component" value="Unassembled WGS sequence"/>
</dbReference>
<dbReference type="GO" id="GO:0000160">
    <property type="term" value="P:phosphorelay signal transduction system"/>
    <property type="evidence" value="ECO:0007669"/>
    <property type="project" value="InterPro"/>
</dbReference>
<evidence type="ECO:0000313" key="4">
    <source>
        <dbReference type="Proteomes" id="UP000282759"/>
    </source>
</evidence>
<keyword evidence="1" id="KW-0597">Phosphoprotein</keyword>
<feature type="modified residue" description="4-aspartylphosphate" evidence="1">
    <location>
        <position position="63"/>
    </location>
</feature>
<protein>
    <submittedName>
        <fullName evidence="3">Response regulator</fullName>
    </submittedName>
</protein>
<dbReference type="Pfam" id="PF00072">
    <property type="entry name" value="Response_reg"/>
    <property type="match status" value="1"/>
</dbReference>
<accession>A0A3S2UMC2</accession>
<evidence type="ECO:0000313" key="3">
    <source>
        <dbReference type="EMBL" id="RVT98237.1"/>
    </source>
</evidence>
<organism evidence="3 4">
    <name type="scientific">Mucilaginibacter limnophilus</name>
    <dbReference type="NCBI Taxonomy" id="1932778"/>
    <lineage>
        <taxon>Bacteria</taxon>
        <taxon>Pseudomonadati</taxon>
        <taxon>Bacteroidota</taxon>
        <taxon>Sphingobacteriia</taxon>
        <taxon>Sphingobacteriales</taxon>
        <taxon>Sphingobacteriaceae</taxon>
        <taxon>Mucilaginibacter</taxon>
    </lineage>
</organism>
<dbReference type="InterPro" id="IPR052893">
    <property type="entry name" value="TCS_response_regulator"/>
</dbReference>
<evidence type="ECO:0000256" key="1">
    <source>
        <dbReference type="PROSITE-ProRule" id="PRU00169"/>
    </source>
</evidence>
<dbReference type="PANTHER" id="PTHR44520:SF2">
    <property type="entry name" value="RESPONSE REGULATOR RCP1"/>
    <property type="match status" value="1"/>
</dbReference>
<dbReference type="PANTHER" id="PTHR44520">
    <property type="entry name" value="RESPONSE REGULATOR RCP1-RELATED"/>
    <property type="match status" value="1"/>
</dbReference>
<dbReference type="SUPFAM" id="SSF52172">
    <property type="entry name" value="CheY-like"/>
    <property type="match status" value="1"/>
</dbReference>
<dbReference type="PROSITE" id="PS50110">
    <property type="entry name" value="RESPONSE_REGULATORY"/>
    <property type="match status" value="1"/>
</dbReference>
<sequence>MNKINIACVIDDDEIYTFAVKRIIAHEKFAEKTLFFHNGKVALDFFIEYLNKADMLPDVILLDINMPVLDGWQFMDEFVKLKPHIDKKIVVYIVSSSIAEDDLDKARSIEAVSDFIVKPITVEKLHLILEQVNQSEV</sequence>
<dbReference type="AlphaFoldDB" id="A0A3S2UMC2"/>
<comment type="caution">
    <text evidence="3">The sequence shown here is derived from an EMBL/GenBank/DDBJ whole genome shotgun (WGS) entry which is preliminary data.</text>
</comment>
<proteinExistence type="predicted"/>
<dbReference type="Gene3D" id="3.40.50.2300">
    <property type="match status" value="1"/>
</dbReference>